<feature type="region of interest" description="Disordered" evidence="2">
    <location>
        <begin position="1"/>
        <end position="51"/>
    </location>
</feature>
<dbReference type="SUPFAM" id="SSF47923">
    <property type="entry name" value="Ypt/Rab-GAP domain of gyp1p"/>
    <property type="match status" value="2"/>
</dbReference>
<dbReference type="AlphaFoldDB" id="A0A9R0JU41"/>
<accession>A0A9R0JU41</accession>
<dbReference type="SMART" id="SM00164">
    <property type="entry name" value="TBC"/>
    <property type="match status" value="1"/>
</dbReference>
<evidence type="ECO:0000256" key="2">
    <source>
        <dbReference type="SAM" id="MobiDB-lite"/>
    </source>
</evidence>
<dbReference type="InterPro" id="IPR000195">
    <property type="entry name" value="Rab-GAP-TBC_dom"/>
</dbReference>
<keyword evidence="4" id="KW-1185">Reference proteome</keyword>
<dbReference type="FunFam" id="1.10.8.270:FF:000001">
    <property type="entry name" value="TBC1 domain family member 1"/>
    <property type="match status" value="1"/>
</dbReference>
<dbReference type="FunFam" id="1.10.472.80:FF:000027">
    <property type="entry name" value="GTPase activating protein (Evi5)"/>
    <property type="match status" value="1"/>
</dbReference>
<reference evidence="4" key="1">
    <citation type="journal article" date="2021" name="Nat. Commun.">
        <title>Genomic analyses provide insights into spinach domestication and the genetic basis of agronomic traits.</title>
        <authorList>
            <person name="Cai X."/>
            <person name="Sun X."/>
            <person name="Xu C."/>
            <person name="Sun H."/>
            <person name="Wang X."/>
            <person name="Ge C."/>
            <person name="Zhang Z."/>
            <person name="Wang Q."/>
            <person name="Fei Z."/>
            <person name="Jiao C."/>
            <person name="Wang Q."/>
        </authorList>
    </citation>
    <scope>NUCLEOTIDE SEQUENCE [LARGE SCALE GENOMIC DNA]</scope>
    <source>
        <strain evidence="4">cv. Varoflay</strain>
    </source>
</reference>
<gene>
    <name evidence="5" type="primary">LOC110786837</name>
</gene>
<dbReference type="OrthoDB" id="294251at2759"/>
<dbReference type="InterPro" id="IPR050302">
    <property type="entry name" value="Rab_GAP_TBC_domain"/>
</dbReference>
<feature type="compositionally biased region" description="Basic and acidic residues" evidence="2">
    <location>
        <begin position="370"/>
        <end position="381"/>
    </location>
</feature>
<dbReference type="InterPro" id="IPR035969">
    <property type="entry name" value="Rab-GAP_TBC_sf"/>
</dbReference>
<dbReference type="PROSITE" id="PS50086">
    <property type="entry name" value="TBC_RABGAP"/>
    <property type="match status" value="1"/>
</dbReference>
<sequence>MEKKKIDEDGSGPSSPKPVDRFGFIKPESSNSPDNLKRSKSSGSEREKRRVQKWRKMIGVGGSDWKHYVRRKPLVVKRRIRKGIPDCLRGLVWQLISGSRDLLLMNPGVYEQLVIYETSASELDIIRDISRTFPSHVFFQQRHGPGQRSLYNVLKAYSVYDRDVGYVQGMGFIAGLLLLYMSEEDAFWLLVALLKGAVHAPMEGLYLSGLPLVQQYLFQFDLLVKEYLPKLGEHFSQEVINPSMYASQWFITVFSYSFPFHLALRIWDVFLYEGVKVVFRVGLALLKSCHDDLVKLPFEKLIHALRNFPEEVMDPDTLLPLAYSIKISKPLEELKLEYEKVHGKEGQSIIARGKQKQVLERNGSSSRNSKRAEKQKGESIKSPETILLKKVSLRRHFSHRKAEHDKLDGPVAQPVQELKRRDSQLMSRHATS</sequence>
<dbReference type="GeneID" id="110786837"/>
<feature type="region of interest" description="Disordered" evidence="2">
    <location>
        <begin position="398"/>
        <end position="432"/>
    </location>
</feature>
<dbReference type="GO" id="GO:0031267">
    <property type="term" value="F:small GTPase binding"/>
    <property type="evidence" value="ECO:0007669"/>
    <property type="project" value="TreeGrafter"/>
</dbReference>
<proteinExistence type="predicted"/>
<dbReference type="Gene3D" id="1.10.472.80">
    <property type="entry name" value="Ypt/Rab-GAP domain of gyp1p, domain 3"/>
    <property type="match status" value="1"/>
</dbReference>
<dbReference type="KEGG" id="soe:110786837"/>
<dbReference type="Pfam" id="PF00566">
    <property type="entry name" value="RabGAP-TBC"/>
    <property type="match status" value="1"/>
</dbReference>
<name>A0A9R0JU41_SPIOL</name>
<dbReference type="PANTHER" id="PTHR47219:SF9">
    <property type="entry name" value="GTPASE ACTIVATING PROTEIN AND CENTROSOME-ASSOCIATED, ISOFORM B"/>
    <property type="match status" value="1"/>
</dbReference>
<dbReference type="Gene3D" id="1.10.8.270">
    <property type="entry name" value="putative rabgap domain of human tbc1 domain family member 14 like domains"/>
    <property type="match status" value="1"/>
</dbReference>
<keyword evidence="1" id="KW-0343">GTPase activation</keyword>
<dbReference type="PANTHER" id="PTHR47219">
    <property type="entry name" value="RAB GTPASE-ACTIVATING PROTEIN 1-LIKE"/>
    <property type="match status" value="1"/>
</dbReference>
<evidence type="ECO:0000259" key="3">
    <source>
        <dbReference type="PROSITE" id="PS50086"/>
    </source>
</evidence>
<dbReference type="Proteomes" id="UP000813463">
    <property type="component" value="Chromosome 1"/>
</dbReference>
<reference evidence="5" key="2">
    <citation type="submission" date="2025-08" db="UniProtKB">
        <authorList>
            <consortium name="RefSeq"/>
        </authorList>
    </citation>
    <scope>IDENTIFICATION</scope>
    <source>
        <tissue evidence="5">Leaf</tissue>
    </source>
</reference>
<protein>
    <recommendedName>
        <fullName evidence="3">Rab-GAP TBC domain-containing protein</fullName>
    </recommendedName>
</protein>
<dbReference type="RefSeq" id="XP_021847104.1">
    <property type="nucleotide sequence ID" value="XM_021991412.2"/>
</dbReference>
<evidence type="ECO:0000256" key="1">
    <source>
        <dbReference type="ARBA" id="ARBA00022468"/>
    </source>
</evidence>
<dbReference type="FunFam" id="1.10.10.750:FF:000010">
    <property type="entry name" value="EVI5-like protein isoform X1"/>
    <property type="match status" value="1"/>
</dbReference>
<organism evidence="4 5">
    <name type="scientific">Spinacia oleracea</name>
    <name type="common">Spinach</name>
    <dbReference type="NCBI Taxonomy" id="3562"/>
    <lineage>
        <taxon>Eukaryota</taxon>
        <taxon>Viridiplantae</taxon>
        <taxon>Streptophyta</taxon>
        <taxon>Embryophyta</taxon>
        <taxon>Tracheophyta</taxon>
        <taxon>Spermatophyta</taxon>
        <taxon>Magnoliopsida</taxon>
        <taxon>eudicotyledons</taxon>
        <taxon>Gunneridae</taxon>
        <taxon>Pentapetalae</taxon>
        <taxon>Caryophyllales</taxon>
        <taxon>Chenopodiaceae</taxon>
        <taxon>Chenopodioideae</taxon>
        <taxon>Anserineae</taxon>
        <taxon>Spinacia</taxon>
    </lineage>
</organism>
<evidence type="ECO:0000313" key="5">
    <source>
        <dbReference type="RefSeq" id="XP_021847104.1"/>
    </source>
</evidence>
<feature type="region of interest" description="Disordered" evidence="2">
    <location>
        <begin position="354"/>
        <end position="384"/>
    </location>
</feature>
<dbReference type="Gene3D" id="1.10.10.750">
    <property type="entry name" value="Ypt/Rab-GAP domain of gyp1p, domain 1"/>
    <property type="match status" value="1"/>
</dbReference>
<feature type="domain" description="Rab-GAP TBC" evidence="3">
    <location>
        <begin position="83"/>
        <end position="274"/>
    </location>
</feature>
<dbReference type="GO" id="GO:0005096">
    <property type="term" value="F:GTPase activator activity"/>
    <property type="evidence" value="ECO:0000318"/>
    <property type="project" value="GO_Central"/>
</dbReference>
<evidence type="ECO:0000313" key="4">
    <source>
        <dbReference type="Proteomes" id="UP000813463"/>
    </source>
</evidence>